<dbReference type="GO" id="GO:0034023">
    <property type="term" value="F:5-(carboxyamino)imidazole ribonucleotide mutase activity"/>
    <property type="evidence" value="ECO:0007669"/>
    <property type="project" value="UniProtKB-EC"/>
</dbReference>
<dbReference type="EC" id="5.4.99.18" evidence="2"/>
<evidence type="ECO:0000313" key="2">
    <source>
        <dbReference type="EMBL" id="CAA9415984.1"/>
    </source>
</evidence>
<proteinExistence type="predicted"/>
<feature type="region of interest" description="Disordered" evidence="1">
    <location>
        <begin position="1"/>
        <end position="169"/>
    </location>
</feature>
<feature type="non-terminal residue" evidence="2">
    <location>
        <position position="169"/>
    </location>
</feature>
<feature type="compositionally biased region" description="Basic residues" evidence="1">
    <location>
        <begin position="114"/>
        <end position="139"/>
    </location>
</feature>
<sequence>GRERTAGTSGGRGDGQRLGLGDHAPRGRDPGALRGGARAPGGLGPPHAGPDGLLREGGRGSRAGGDRRRRRGRCPPAGHDRRPHHRPRARCSRREPGPQGHGLSPLYRPDARRSARRNPRHREGRRHERRPPRRRHPRQHAATLTRQTPKLPRGTGREGGELRAAGTGL</sequence>
<feature type="non-terminal residue" evidence="2">
    <location>
        <position position="1"/>
    </location>
</feature>
<dbReference type="AlphaFoldDB" id="A0A6J4PHI5"/>
<accession>A0A6J4PHI5</accession>
<gene>
    <name evidence="2" type="ORF">AVDCRST_MAG01-01-1903</name>
</gene>
<reference evidence="2" key="1">
    <citation type="submission" date="2020-02" db="EMBL/GenBank/DDBJ databases">
        <authorList>
            <person name="Meier V. D."/>
        </authorList>
    </citation>
    <scope>NUCLEOTIDE SEQUENCE</scope>
    <source>
        <strain evidence="2">AVDCRST_MAG01</strain>
    </source>
</reference>
<keyword evidence="2" id="KW-0413">Isomerase</keyword>
<protein>
    <submittedName>
        <fullName evidence="2">N5-carboxyaminoimidazole ribonucleotide mutase</fullName>
        <ecNumber evidence="2">5.4.99.18</ecNumber>
    </submittedName>
</protein>
<organism evidence="2">
    <name type="scientific">uncultured Rubrobacteraceae bacterium</name>
    <dbReference type="NCBI Taxonomy" id="349277"/>
    <lineage>
        <taxon>Bacteria</taxon>
        <taxon>Bacillati</taxon>
        <taxon>Actinomycetota</taxon>
        <taxon>Rubrobacteria</taxon>
        <taxon>Rubrobacterales</taxon>
        <taxon>Rubrobacteraceae</taxon>
        <taxon>environmental samples</taxon>
    </lineage>
</organism>
<evidence type="ECO:0000256" key="1">
    <source>
        <dbReference type="SAM" id="MobiDB-lite"/>
    </source>
</evidence>
<name>A0A6J4PHI5_9ACTN</name>
<feature type="compositionally biased region" description="Basic residues" evidence="1">
    <location>
        <begin position="81"/>
        <end position="91"/>
    </location>
</feature>
<feature type="compositionally biased region" description="Gly residues" evidence="1">
    <location>
        <begin position="8"/>
        <end position="18"/>
    </location>
</feature>
<dbReference type="EMBL" id="CADCUW010000282">
    <property type="protein sequence ID" value="CAA9415984.1"/>
    <property type="molecule type" value="Genomic_DNA"/>
</dbReference>